<proteinExistence type="inferred from homology"/>
<keyword evidence="7" id="KW-1133">Transmembrane helix</keyword>
<evidence type="ECO:0000256" key="6">
    <source>
        <dbReference type="ARBA" id="ARBA00022723"/>
    </source>
</evidence>
<dbReference type="PROSITE" id="PS00086">
    <property type="entry name" value="CYTOCHROME_P450"/>
    <property type="match status" value="2"/>
</dbReference>
<dbReference type="InterPro" id="IPR017972">
    <property type="entry name" value="Cyt_P450_CS"/>
</dbReference>
<reference evidence="13 14" key="1">
    <citation type="submission" date="2022-03" db="EMBL/GenBank/DDBJ databases">
        <authorList>
            <person name="Nunn A."/>
            <person name="Chopra R."/>
            <person name="Nunn A."/>
            <person name="Contreras Garrido A."/>
        </authorList>
    </citation>
    <scope>NUCLEOTIDE SEQUENCE [LARGE SCALE GENOMIC DNA]</scope>
</reference>
<evidence type="ECO:0000256" key="10">
    <source>
        <dbReference type="ARBA" id="ARBA00023033"/>
    </source>
</evidence>
<dbReference type="AlphaFoldDB" id="A0AAU9SYJ0"/>
<keyword evidence="8" id="KW-0560">Oxidoreductase</keyword>
<dbReference type="PANTHER" id="PTHR47947">
    <property type="entry name" value="CYTOCHROME P450 82C3-RELATED"/>
    <property type="match status" value="1"/>
</dbReference>
<evidence type="ECO:0000256" key="9">
    <source>
        <dbReference type="ARBA" id="ARBA00023004"/>
    </source>
</evidence>
<evidence type="ECO:0000256" key="7">
    <source>
        <dbReference type="ARBA" id="ARBA00022989"/>
    </source>
</evidence>
<evidence type="ECO:0000256" key="4">
    <source>
        <dbReference type="ARBA" id="ARBA00022617"/>
    </source>
</evidence>
<dbReference type="GO" id="GO:0016705">
    <property type="term" value="F:oxidoreductase activity, acting on paired donors, with incorporation or reduction of molecular oxygen"/>
    <property type="evidence" value="ECO:0007669"/>
    <property type="project" value="InterPro"/>
</dbReference>
<evidence type="ECO:0000256" key="2">
    <source>
        <dbReference type="ARBA" id="ARBA00004167"/>
    </source>
</evidence>
<keyword evidence="5" id="KW-0812">Transmembrane</keyword>
<keyword evidence="11" id="KW-0472">Membrane</keyword>
<dbReference type="PRINTS" id="PR00463">
    <property type="entry name" value="EP450I"/>
</dbReference>
<keyword evidence="9 12" id="KW-0408">Iron</keyword>
<keyword evidence="10" id="KW-0503">Monooxygenase</keyword>
<evidence type="ECO:0000256" key="11">
    <source>
        <dbReference type="ARBA" id="ARBA00023136"/>
    </source>
</evidence>
<evidence type="ECO:0000256" key="5">
    <source>
        <dbReference type="ARBA" id="ARBA00022692"/>
    </source>
</evidence>
<evidence type="ECO:0000256" key="3">
    <source>
        <dbReference type="ARBA" id="ARBA00010617"/>
    </source>
</evidence>
<evidence type="ECO:0008006" key="15">
    <source>
        <dbReference type="Google" id="ProtNLM"/>
    </source>
</evidence>
<dbReference type="GO" id="GO:0005506">
    <property type="term" value="F:iron ion binding"/>
    <property type="evidence" value="ECO:0007669"/>
    <property type="project" value="InterPro"/>
</dbReference>
<dbReference type="Pfam" id="PF00067">
    <property type="entry name" value="p450"/>
    <property type="match status" value="3"/>
</dbReference>
<dbReference type="InterPro" id="IPR001128">
    <property type="entry name" value="Cyt_P450"/>
</dbReference>
<dbReference type="SUPFAM" id="SSF48264">
    <property type="entry name" value="Cytochrome P450"/>
    <property type="match status" value="2"/>
</dbReference>
<dbReference type="GO" id="GO:0016020">
    <property type="term" value="C:membrane"/>
    <property type="evidence" value="ECO:0007669"/>
    <property type="project" value="UniProtKB-SubCell"/>
</dbReference>
<sequence length="918" mass="105422">MKKKMLYFILLPLLLLLAYKFLYSERRHFNLPPGPPSRPFVGHLHLMQPPIHRLLQRYSDKYGPIFSLRFGSRRVVVISSSSLAQESFTGQNDIVLSSRPLQLTAKYVAYNHTTVGTAPYGDHWRNLRRICSNEILSTKRLTNFLHIRKDEIRRMLTRISRDTHSDDGSSFTHIELEPLLSDLTFNNIVRMVTGKRYYGDDVHNEEEAELFKKLVYDIAVYSGANHSADYLPVLKLFGNKFEEEVKAIGKSMDEILQRLLDDCRRDKDGNTMVTHLLSLQQQEPEYYSDVTIKGLMMAMMLAGTETSAVTLEWAMTNLLRYPEVLEKARSEIDEKIGKDRLIDEPDIAVLPYLQNVVSETFRLFPVAPLLIPRTPTEDMKIGGYDVPRDTIVLVNAWAIHRDTELWDEPERFNPDRYDNGCGSEYYTYKLMPFGNGRRICPGAGLGRRIVTLALGSLIQCFDWETVKGEEIDMSESAGLGMRKMDPLRAMCRPRPIMTKLLIYKHFLFSKKHRFNLPPGPPSRPFVGHLHLMKPPIHRLLQRYSNKHGPIFSLRFGSRRVVVITSPSLAQESFTGENDSDSDDGSRFTHIELEPLLSDLTFNNIIRMVTGKRYYGDDVNNKEEAERFKKLVYDIAMYSGANHSADYLPVLKLFGNKFEKEVKALGKSMDDILQRLLDECRREENGNTMVNHLLSLQQQEPEYYTDVIIKGLMMSMMLAGTETSAVTLEWAMTNLLKHPEVLEKARSEIDEKIGKDRMIDEPDVAMLPYLQNIVSETFRLFPVAPFLIPRKTTEDMKIGGYDVPRDTIVLVNAWAIQRDPEFWDEPERFNPDRFSNGCGSEYYAYKLMPFGNGRRICPGAALGRRIVTLALGSLIQCFDWETVKGEEIDMTESPGLGMRKMDPLRAMCRPRPIMGKLQI</sequence>
<dbReference type="PRINTS" id="PR00385">
    <property type="entry name" value="P450"/>
</dbReference>
<dbReference type="InterPro" id="IPR036396">
    <property type="entry name" value="Cyt_P450_sf"/>
</dbReference>
<keyword evidence="4 12" id="KW-0349">Heme</keyword>
<dbReference type="Proteomes" id="UP000836841">
    <property type="component" value="Chromosome 7"/>
</dbReference>
<feature type="binding site" description="axial binding residue" evidence="12">
    <location>
        <position position="440"/>
    </location>
    <ligand>
        <name>heme</name>
        <dbReference type="ChEBI" id="CHEBI:30413"/>
    </ligand>
    <ligandPart>
        <name>Fe</name>
        <dbReference type="ChEBI" id="CHEBI:18248"/>
    </ligandPart>
</feature>
<dbReference type="EMBL" id="OU466863">
    <property type="protein sequence ID" value="CAH2076240.1"/>
    <property type="molecule type" value="Genomic_DNA"/>
</dbReference>
<dbReference type="FunFam" id="1.10.630.10:FF:000023">
    <property type="entry name" value="Cytochrome P450 family protein"/>
    <property type="match status" value="2"/>
</dbReference>
<dbReference type="GO" id="GO:0004497">
    <property type="term" value="F:monooxygenase activity"/>
    <property type="evidence" value="ECO:0007669"/>
    <property type="project" value="UniProtKB-KW"/>
</dbReference>
<gene>
    <name evidence="13" type="ORF">TAV2_LOCUS24891</name>
</gene>
<comment type="subcellular location">
    <subcellularLocation>
        <location evidence="2">Membrane</location>
        <topology evidence="2">Single-pass membrane protein</topology>
    </subcellularLocation>
</comment>
<accession>A0AAU9SYJ0</accession>
<evidence type="ECO:0000256" key="12">
    <source>
        <dbReference type="PIRSR" id="PIRSR602401-1"/>
    </source>
</evidence>
<protein>
    <recommendedName>
        <fullName evidence="15">Cytochrome P450</fullName>
    </recommendedName>
</protein>
<dbReference type="GO" id="GO:0020037">
    <property type="term" value="F:heme binding"/>
    <property type="evidence" value="ECO:0007669"/>
    <property type="project" value="InterPro"/>
</dbReference>
<dbReference type="PANTHER" id="PTHR47947:SF62">
    <property type="entry name" value="CYTOCHROME P450, FAMILY 81, SUBFAMILY D, POLYPEPTIDE 5"/>
    <property type="match status" value="1"/>
</dbReference>
<evidence type="ECO:0000256" key="8">
    <source>
        <dbReference type="ARBA" id="ARBA00023002"/>
    </source>
</evidence>
<evidence type="ECO:0000256" key="1">
    <source>
        <dbReference type="ARBA" id="ARBA00001971"/>
    </source>
</evidence>
<dbReference type="InterPro" id="IPR050651">
    <property type="entry name" value="Plant_Cytochrome_P450_Monoox"/>
</dbReference>
<comment type="similarity">
    <text evidence="3">Belongs to the cytochrome P450 family.</text>
</comment>
<dbReference type="Gene3D" id="1.10.630.10">
    <property type="entry name" value="Cytochrome P450"/>
    <property type="match status" value="2"/>
</dbReference>
<keyword evidence="6 12" id="KW-0479">Metal-binding</keyword>
<organism evidence="13 14">
    <name type="scientific">Thlaspi arvense</name>
    <name type="common">Field penny-cress</name>
    <dbReference type="NCBI Taxonomy" id="13288"/>
    <lineage>
        <taxon>Eukaryota</taxon>
        <taxon>Viridiplantae</taxon>
        <taxon>Streptophyta</taxon>
        <taxon>Embryophyta</taxon>
        <taxon>Tracheophyta</taxon>
        <taxon>Spermatophyta</taxon>
        <taxon>Magnoliopsida</taxon>
        <taxon>eudicotyledons</taxon>
        <taxon>Gunneridae</taxon>
        <taxon>Pentapetalae</taxon>
        <taxon>rosids</taxon>
        <taxon>malvids</taxon>
        <taxon>Brassicales</taxon>
        <taxon>Brassicaceae</taxon>
        <taxon>Thlaspideae</taxon>
        <taxon>Thlaspi</taxon>
    </lineage>
</organism>
<dbReference type="InterPro" id="IPR002401">
    <property type="entry name" value="Cyt_P450_E_grp-I"/>
</dbReference>
<evidence type="ECO:0000313" key="14">
    <source>
        <dbReference type="Proteomes" id="UP000836841"/>
    </source>
</evidence>
<dbReference type="CDD" id="cd20653">
    <property type="entry name" value="CYP81"/>
    <property type="match status" value="1"/>
</dbReference>
<comment type="cofactor">
    <cofactor evidence="1 12">
        <name>heme</name>
        <dbReference type="ChEBI" id="CHEBI:30413"/>
    </cofactor>
</comment>
<keyword evidence="14" id="KW-1185">Reference proteome</keyword>
<evidence type="ECO:0000313" key="13">
    <source>
        <dbReference type="EMBL" id="CAH2076240.1"/>
    </source>
</evidence>
<name>A0AAU9SYJ0_THLAR</name>